<evidence type="ECO:0000256" key="1">
    <source>
        <dbReference type="SAM" id="MobiDB-lite"/>
    </source>
</evidence>
<sequence>MYLASFKKAREWSMSIGVGLIEDEVTRGMTIEDKLNQKCPFYHRMYAIFGHRANIVPPATIEDGLPPEVEVEEDSSVPITFLDSQVTTEIFEQQFELPIENQFVFQTTGNEGGSNVEVDENAHAEKGGLNVEGDEIAHANFDEEFGDDGGALDDEMGWRPEEELEFPESGTRFGAQPFVHVQPSSMERPCRGTSSSQHTNEEVSNETPTAKREGKRPTQRSNLISVYEDAVWEKTLRRKQIMESKEIFREQMLIERKMARVQKEQFLVKQVKESQKRTRIDRCLLVYSWN</sequence>
<name>A0ABD1XW72_9MARC</name>
<proteinExistence type="predicted"/>
<keyword evidence="3" id="KW-1185">Reference proteome</keyword>
<evidence type="ECO:0000313" key="3">
    <source>
        <dbReference type="Proteomes" id="UP001605036"/>
    </source>
</evidence>
<feature type="region of interest" description="Disordered" evidence="1">
    <location>
        <begin position="183"/>
        <end position="220"/>
    </location>
</feature>
<comment type="caution">
    <text evidence="2">The sequence shown here is derived from an EMBL/GenBank/DDBJ whole genome shotgun (WGS) entry which is preliminary data.</text>
</comment>
<dbReference type="PANTHER" id="PTHR33324:SF2">
    <property type="entry name" value="MYB_SANT-LIKE DNA-BINDING DOMAIN-CONTAINING PROTEIN"/>
    <property type="match status" value="1"/>
</dbReference>
<protein>
    <submittedName>
        <fullName evidence="2">Uncharacterized protein</fullName>
    </submittedName>
</protein>
<accession>A0ABD1XW72</accession>
<evidence type="ECO:0000313" key="2">
    <source>
        <dbReference type="EMBL" id="KAL2611788.1"/>
    </source>
</evidence>
<reference evidence="2 3" key="1">
    <citation type="submission" date="2024-09" db="EMBL/GenBank/DDBJ databases">
        <title>Chromosome-scale assembly of Riccia fluitans.</title>
        <authorList>
            <person name="Paukszto L."/>
            <person name="Sawicki J."/>
            <person name="Karawczyk K."/>
            <person name="Piernik-Szablinska J."/>
            <person name="Szczecinska M."/>
            <person name="Mazdziarz M."/>
        </authorList>
    </citation>
    <scope>NUCLEOTIDE SEQUENCE [LARGE SCALE GENOMIC DNA]</scope>
    <source>
        <strain evidence="2">Rf_01</strain>
        <tissue evidence="2">Aerial parts of the thallus</tissue>
    </source>
</reference>
<dbReference type="PANTHER" id="PTHR33324">
    <property type="entry name" value="EXPRESSED PROTEIN"/>
    <property type="match status" value="1"/>
</dbReference>
<dbReference type="AlphaFoldDB" id="A0ABD1XW72"/>
<dbReference type="EMBL" id="JBHFFA010000007">
    <property type="protein sequence ID" value="KAL2611788.1"/>
    <property type="molecule type" value="Genomic_DNA"/>
</dbReference>
<dbReference type="Proteomes" id="UP001605036">
    <property type="component" value="Unassembled WGS sequence"/>
</dbReference>
<organism evidence="2 3">
    <name type="scientific">Riccia fluitans</name>
    <dbReference type="NCBI Taxonomy" id="41844"/>
    <lineage>
        <taxon>Eukaryota</taxon>
        <taxon>Viridiplantae</taxon>
        <taxon>Streptophyta</taxon>
        <taxon>Embryophyta</taxon>
        <taxon>Marchantiophyta</taxon>
        <taxon>Marchantiopsida</taxon>
        <taxon>Marchantiidae</taxon>
        <taxon>Marchantiales</taxon>
        <taxon>Ricciaceae</taxon>
        <taxon>Riccia</taxon>
    </lineage>
</organism>
<gene>
    <name evidence="2" type="ORF">R1flu_023480</name>
</gene>